<organism evidence="2 3">
    <name type="scientific">Rehmannia glutinosa</name>
    <name type="common">Chinese foxglove</name>
    <dbReference type="NCBI Taxonomy" id="99300"/>
    <lineage>
        <taxon>Eukaryota</taxon>
        <taxon>Viridiplantae</taxon>
        <taxon>Streptophyta</taxon>
        <taxon>Embryophyta</taxon>
        <taxon>Tracheophyta</taxon>
        <taxon>Spermatophyta</taxon>
        <taxon>Magnoliopsida</taxon>
        <taxon>eudicotyledons</taxon>
        <taxon>Gunneridae</taxon>
        <taxon>Pentapetalae</taxon>
        <taxon>asterids</taxon>
        <taxon>lamiids</taxon>
        <taxon>Lamiales</taxon>
        <taxon>Orobanchaceae</taxon>
        <taxon>Rehmannieae</taxon>
        <taxon>Rehmannia</taxon>
    </lineage>
</organism>
<evidence type="ECO:0000256" key="1">
    <source>
        <dbReference type="SAM" id="MobiDB-lite"/>
    </source>
</evidence>
<gene>
    <name evidence="2" type="ORF">DH2020_008175</name>
</gene>
<dbReference type="PANTHER" id="PTHR33676">
    <property type="entry name" value="COLD REGULATED PROTEIN 27"/>
    <property type="match status" value="1"/>
</dbReference>
<keyword evidence="3" id="KW-1185">Reference proteome</keyword>
<protein>
    <submittedName>
        <fullName evidence="2">Uncharacterized protein</fullName>
    </submittedName>
</protein>
<evidence type="ECO:0000313" key="2">
    <source>
        <dbReference type="EMBL" id="KAK6115906.1"/>
    </source>
</evidence>
<evidence type="ECO:0000313" key="3">
    <source>
        <dbReference type="Proteomes" id="UP001318860"/>
    </source>
</evidence>
<accession>A0ABR0U0R5</accession>
<feature type="compositionally biased region" description="Basic and acidic residues" evidence="1">
    <location>
        <begin position="190"/>
        <end position="205"/>
    </location>
</feature>
<comment type="caution">
    <text evidence="2">The sequence shown here is derived from an EMBL/GenBank/DDBJ whole genome shotgun (WGS) entry which is preliminary data.</text>
</comment>
<name>A0ABR0U0R5_REHGL</name>
<dbReference type="EMBL" id="JABTTQ020003506">
    <property type="protein sequence ID" value="KAK6115906.1"/>
    <property type="molecule type" value="Genomic_DNA"/>
</dbReference>
<dbReference type="Proteomes" id="UP001318860">
    <property type="component" value="Unassembled WGS sequence"/>
</dbReference>
<sequence>MEDSMDSYGIGARNCDEQEETSILVRPRATELKPTEWTDEKHSLYLKSMEATFVNQLNKSLNLFGRHVQKNCQSESKSSKHKQNNICAPSSQFKVLRDGCWSKTDFRRDEAEVSQEESGPLSENPWIQHYKCSSERQTIRKVISSRAKDPLANTANQYSAYNFRLWRQDSVASNAEVTDQNFNEEDVEDEKSSRIHEMKRTRTSTDKALNNDQVVPFENIVQADDVAEDHED</sequence>
<reference evidence="2 3" key="1">
    <citation type="journal article" date="2021" name="Comput. Struct. Biotechnol. J.">
        <title>De novo genome assembly of the potent medicinal plant Rehmannia glutinosa using nanopore technology.</title>
        <authorList>
            <person name="Ma L."/>
            <person name="Dong C."/>
            <person name="Song C."/>
            <person name="Wang X."/>
            <person name="Zheng X."/>
            <person name="Niu Y."/>
            <person name="Chen S."/>
            <person name="Feng W."/>
        </authorList>
    </citation>
    <scope>NUCLEOTIDE SEQUENCE [LARGE SCALE GENOMIC DNA]</scope>
    <source>
        <strain evidence="2">DH-2019</strain>
    </source>
</reference>
<dbReference type="InterPro" id="IPR044678">
    <property type="entry name" value="COR27/28"/>
</dbReference>
<dbReference type="PANTHER" id="PTHR33676:SF3">
    <property type="entry name" value="COLD-REGULATED PROTEIN 27"/>
    <property type="match status" value="1"/>
</dbReference>
<proteinExistence type="predicted"/>
<feature type="region of interest" description="Disordered" evidence="1">
    <location>
        <begin position="177"/>
        <end position="213"/>
    </location>
</feature>